<dbReference type="AlphaFoldDB" id="A0A6J5WUW3"/>
<organism evidence="1 2">
    <name type="scientific">Prunus armeniaca</name>
    <name type="common">Apricot</name>
    <name type="synonym">Armeniaca vulgaris</name>
    <dbReference type="NCBI Taxonomy" id="36596"/>
    <lineage>
        <taxon>Eukaryota</taxon>
        <taxon>Viridiplantae</taxon>
        <taxon>Streptophyta</taxon>
        <taxon>Embryophyta</taxon>
        <taxon>Tracheophyta</taxon>
        <taxon>Spermatophyta</taxon>
        <taxon>Magnoliopsida</taxon>
        <taxon>eudicotyledons</taxon>
        <taxon>Gunneridae</taxon>
        <taxon>Pentapetalae</taxon>
        <taxon>rosids</taxon>
        <taxon>fabids</taxon>
        <taxon>Rosales</taxon>
        <taxon>Rosaceae</taxon>
        <taxon>Amygdaloideae</taxon>
        <taxon>Amygdaleae</taxon>
        <taxon>Prunus</taxon>
    </lineage>
</organism>
<evidence type="ECO:0000313" key="2">
    <source>
        <dbReference type="Proteomes" id="UP000507245"/>
    </source>
</evidence>
<dbReference type="Proteomes" id="UP000507245">
    <property type="component" value="Unassembled WGS sequence"/>
</dbReference>
<gene>
    <name evidence="1" type="ORF">ORAREDHAP_LOCUS21309</name>
</gene>
<dbReference type="EMBL" id="CAEKKB010000003">
    <property type="protein sequence ID" value="CAB4304063.1"/>
    <property type="molecule type" value="Genomic_DNA"/>
</dbReference>
<reference evidence="2" key="1">
    <citation type="journal article" date="2020" name="Genome Biol.">
        <title>Gamete binning: chromosome-level and haplotype-resolved genome assembly enabled by high-throughput single-cell sequencing of gamete genomes.</title>
        <authorList>
            <person name="Campoy J.A."/>
            <person name="Sun H."/>
            <person name="Goel M."/>
            <person name="Jiao W.-B."/>
            <person name="Folz-Donahue K."/>
            <person name="Wang N."/>
            <person name="Rubio M."/>
            <person name="Liu C."/>
            <person name="Kukat C."/>
            <person name="Ruiz D."/>
            <person name="Huettel B."/>
            <person name="Schneeberger K."/>
        </authorList>
    </citation>
    <scope>NUCLEOTIDE SEQUENCE [LARGE SCALE GENOMIC DNA]</scope>
    <source>
        <strain evidence="2">cv. Rojo Pasion</strain>
    </source>
</reference>
<sequence>MKDEILKLKVKLEEAQVQAVMYNELCCNAKVIVADAHKQYDELSNDVQQLLEFIQKEKRVKSNESTHDLKTWVIRHKQKHRKLKHLPRYVYDEIKILREPRKAKVDGHGHVIVSTKKNKPYKEAPKLSISFMCGDESKGKQQLGTTVVGRNNVGGKGQIFATIDPSCMSVWIYLSKEEQDRLHHFLICIDSG</sequence>
<accession>A0A6J5WUW3</accession>
<evidence type="ECO:0000313" key="1">
    <source>
        <dbReference type="EMBL" id="CAB4304063.1"/>
    </source>
</evidence>
<keyword evidence="2" id="KW-1185">Reference proteome</keyword>
<name>A0A6J5WUW3_PRUAR</name>
<proteinExistence type="predicted"/>
<protein>
    <submittedName>
        <fullName evidence="1">Uncharacterized protein</fullName>
    </submittedName>
</protein>